<dbReference type="GO" id="GO:0000781">
    <property type="term" value="C:chromosome, telomeric region"/>
    <property type="evidence" value="ECO:0007669"/>
    <property type="project" value="EnsemblFungi"/>
</dbReference>
<evidence type="ECO:0000256" key="7">
    <source>
        <dbReference type="ARBA" id="ARBA00022705"/>
    </source>
</evidence>
<dbReference type="GO" id="GO:0017108">
    <property type="term" value="F:5'-flap endonuclease activity"/>
    <property type="evidence" value="ECO:0007669"/>
    <property type="project" value="EnsemblFungi"/>
</dbReference>
<feature type="domain" description="DNA replication factor Dna2 N-terminal" evidence="23">
    <location>
        <begin position="495"/>
        <end position="708"/>
    </location>
</feature>
<feature type="region of interest" description="Disordered" evidence="22">
    <location>
        <begin position="1"/>
        <end position="68"/>
    </location>
</feature>
<dbReference type="InterPro" id="IPR026851">
    <property type="entry name" value="Dna2/JHS1_DEXXQ-box"/>
</dbReference>
<feature type="compositionally biased region" description="Polar residues" evidence="22">
    <location>
        <begin position="16"/>
        <end position="41"/>
    </location>
</feature>
<dbReference type="GO" id="GO:0061849">
    <property type="term" value="F:telomeric G-quadruplex DNA binding"/>
    <property type="evidence" value="ECO:0007669"/>
    <property type="project" value="EnsemblFungi"/>
</dbReference>
<evidence type="ECO:0000256" key="1">
    <source>
        <dbReference type="ARBA" id="ARBA00001966"/>
    </source>
</evidence>
<dbReference type="GO" id="GO:0017116">
    <property type="term" value="F:single-stranded DNA helicase activity"/>
    <property type="evidence" value="ECO:0007669"/>
    <property type="project" value="EnsemblFungi"/>
</dbReference>
<dbReference type="InterPro" id="IPR050534">
    <property type="entry name" value="Coronavir_polyprotein_1ab"/>
</dbReference>
<keyword evidence="8" id="KW-0540">Nuclease</keyword>
<reference evidence="27" key="2">
    <citation type="submission" date="2012-08" db="EMBL/GenBank/DDBJ databases">
        <title>Genome sequence of Kazachstania naganishii.</title>
        <authorList>
            <person name="Gordon J.L."/>
            <person name="Armisen D."/>
            <person name="Proux-Wera E."/>
            <person name="OhEigeartaigh S.S."/>
            <person name="Byrne K.P."/>
            <person name="Wolfe K.H."/>
        </authorList>
    </citation>
    <scope>NUCLEOTIDE SEQUENCE [LARGE SCALE GENOMIC DNA]</scope>
    <source>
        <strain evidence="27">ATCC MYA-139 / BCRC 22969 / CBS 8797 / CCRC 22969 / KCTC 17520 / NBRC 10181 / NCYC 3082</strain>
    </source>
</reference>
<keyword evidence="27" id="KW-1185">Reference proteome</keyword>
<keyword evidence="12" id="KW-0378">Hydrolase</keyword>
<dbReference type="Pfam" id="PF08696">
    <property type="entry name" value="Dna2"/>
    <property type="match status" value="1"/>
</dbReference>
<dbReference type="RefSeq" id="XP_022464579.1">
    <property type="nucleotide sequence ID" value="XM_022608044.1"/>
</dbReference>
<dbReference type="OrthoDB" id="6513042at2759"/>
<evidence type="ECO:0000256" key="5">
    <source>
        <dbReference type="ARBA" id="ARBA00021516"/>
    </source>
</evidence>
<evidence type="ECO:0000256" key="3">
    <source>
        <dbReference type="ARBA" id="ARBA00007913"/>
    </source>
</evidence>
<dbReference type="KEGG" id="kng:KNAG_0E00650"/>
<evidence type="ECO:0000256" key="11">
    <source>
        <dbReference type="ARBA" id="ARBA00022763"/>
    </source>
</evidence>
<keyword evidence="17" id="KW-0238">DNA-binding</keyword>
<dbReference type="GO" id="GO:0005634">
    <property type="term" value="C:nucleus"/>
    <property type="evidence" value="ECO:0007669"/>
    <property type="project" value="UniProtKB-SubCell"/>
</dbReference>
<evidence type="ECO:0000256" key="16">
    <source>
        <dbReference type="ARBA" id="ARBA00023014"/>
    </source>
</evidence>
<dbReference type="Gene3D" id="3.40.50.300">
    <property type="entry name" value="P-loop containing nucleotide triphosphate hydrolases"/>
    <property type="match status" value="3"/>
</dbReference>
<protein>
    <recommendedName>
        <fullName evidence="5">DNA replication ATP-dependent helicase/nuclease DNA2</fullName>
        <ecNumber evidence="4">3.6.4.12</ecNumber>
    </recommendedName>
</protein>
<evidence type="ECO:0000256" key="18">
    <source>
        <dbReference type="ARBA" id="ARBA00023204"/>
    </source>
</evidence>
<evidence type="ECO:0000256" key="19">
    <source>
        <dbReference type="ARBA" id="ARBA00023242"/>
    </source>
</evidence>
<feature type="domain" description="DNA2/NAM7 helicase-like C-terminal" evidence="25">
    <location>
        <begin position="1280"/>
        <end position="1497"/>
    </location>
</feature>
<evidence type="ECO:0000256" key="4">
    <source>
        <dbReference type="ARBA" id="ARBA00012551"/>
    </source>
</evidence>
<dbReference type="InterPro" id="IPR041677">
    <property type="entry name" value="DNA2/NAM7_AAA_11"/>
</dbReference>
<feature type="compositionally biased region" description="Basic and acidic residues" evidence="22">
    <location>
        <begin position="159"/>
        <end position="171"/>
    </location>
</feature>
<keyword evidence="13" id="KW-0347">Helicase</keyword>
<dbReference type="CDD" id="cd18041">
    <property type="entry name" value="DEXXQc_DNA2"/>
    <property type="match status" value="1"/>
</dbReference>
<keyword evidence="18" id="KW-0234">DNA repair</keyword>
<dbReference type="Pfam" id="PF13087">
    <property type="entry name" value="AAA_12"/>
    <property type="match status" value="1"/>
</dbReference>
<dbReference type="GO" id="GO:0033314">
    <property type="term" value="P:mitotic DNA replication checkpoint signaling"/>
    <property type="evidence" value="ECO:0007669"/>
    <property type="project" value="EnsemblFungi"/>
</dbReference>
<dbReference type="GO" id="GO:0043539">
    <property type="term" value="F:protein serine/threonine kinase activator activity"/>
    <property type="evidence" value="ECO:0007669"/>
    <property type="project" value="EnsemblFungi"/>
</dbReference>
<evidence type="ECO:0000256" key="12">
    <source>
        <dbReference type="ARBA" id="ARBA00022801"/>
    </source>
</evidence>
<dbReference type="STRING" id="1071383.J7RLD7"/>
<dbReference type="OMA" id="QCATQEL"/>
<keyword evidence="16" id="KW-0411">Iron-sulfur</keyword>
<dbReference type="GO" id="GO:0035861">
    <property type="term" value="C:site of double-strand break"/>
    <property type="evidence" value="ECO:0007669"/>
    <property type="project" value="EnsemblFungi"/>
</dbReference>
<evidence type="ECO:0000259" key="24">
    <source>
        <dbReference type="Pfam" id="PF13086"/>
    </source>
</evidence>
<comment type="catalytic activity">
    <reaction evidence="21">
        <text>ATP + H2O = ADP + phosphate + H(+)</text>
        <dbReference type="Rhea" id="RHEA:13065"/>
        <dbReference type="ChEBI" id="CHEBI:15377"/>
        <dbReference type="ChEBI" id="CHEBI:15378"/>
        <dbReference type="ChEBI" id="CHEBI:30616"/>
        <dbReference type="ChEBI" id="CHEBI:43474"/>
        <dbReference type="ChEBI" id="CHEBI:456216"/>
        <dbReference type="EC" id="3.6.4.12"/>
    </reaction>
</comment>
<sequence>MVREGDRKRERFEATGASSHIDSKNNMGKNATGNGAPSTVLSIPKKKKKKKSYQFAPMNNIETKPADETNVLRSISVSQVRNTAKRQNVNNLKSDNGEKLGPLKVVERNTVPITKRNIPKDGSPKPSLSGANAPTEEVVWNYTPDDKLSSDKITPSHIDSSDDSDKMDDNLKNPSSTPMIASRWKSILRFENTQCGEKSNNDGEFNNAAGVLKSETRSENQNTGDKSSVRAIDDILEHLMCDPREKQTNQLKFNDLPSSPVQTDKTQPSNTFGQENSSEDPGKGNEPKATVNMNDTSDPFDESGDDSILRIATQNTVTGVVKRKESLDVKTTHSDLSKIRKLGKNTALQLEQEPNPSSPKKNELQASCLENSFDTLKIKSLLSSPLIQPKIDTEESNDSFSDSDDMLFELLKKNLTERNGQTSGDSKKANNGEREIRNIITKGPNSDLSCDERYEKLARCATERTGVVRLVVTAITRMELPKFGEQKVLSCKGTNGRVESVILRHPWVYLDIEEEDIIHVIEGNNFPNKRLLSDDKDSKTGLSNDNLLILNPDILLSATAIGGSIRCLRSGLIGCFFQNTHGEPSIVMTVGNIVHELLQSALKYKLSHSSVSREILERKLDEILELYLFAIIICDEDVKQVRNDIIDTHVKNILEIVNKFTQENNYGCYVSISGTRRTEPLSISNVIDIEENIWSPMLGIKGFIDATVIAHATNSHQIVPFEIKTGKFKSVAHEAQGLIYTLLLRDRYEIPVDYFLLYYTRETSIMKFPFILHSIKHILMARNKLAHELKYRTREVFSTKLLTLNLPNLSESSYCEVCPNKLESFIISRLLTPEASPETHSSQEEYLILTEYLNSNIQTYREFFVKYNDLIFKEESSVLCSNSEFFRLDSRTRETQNGLTLSNLIVSEFAPNPSLLDSFLYTFVRNPEVASTIPMSSSRIAPKDYIFVSDESGHFVLSQGEVLHVSDTSITVALKRQLLTNTHYTKNSKTCNNYEQIESVLIPKTNEEKLIQSQNTVTYRIDKNNMQQDMSTLRYNVLNLFMPPVVAGGVLTDEKTKKTKVMKASDGGDSKTRQLLLDDRKPRFIPTDRPFLINYDERKVSNFNEDQKRALDHVFRCKDYSLILGMPGTGKTTVISEMIKVFAANGKSVLLTSYTHSAVDNILLKLLDTDLNIIRLGSNSKINPKTQCYLPNYENVKTFQDYKDIIDGASIVATTCLGIKDFLFSLRTKDFDYVILDEASQVSLPVALGPLRYGEKFILVGDHYQLPPLVRNEAARLGGLEDSLFKILSERHPESMVELTFQYRMCKDIIKLSNLLIYEDKMKCANETVQQQSLSVAENYRDIIGGFRIKANDSTSQDWLCDAVNPDNKVVFLDYDNCPGISEVAKGDNITNLGESVLIQLCLEGMFQVGVSCEDVGVMSLYRAQLRLLKEKLADYENNGLEILTADQFQGRDKECVIISMVRCNDELNGGSLLRELRRVNVAMTRAKSKLIIVGSKTTINSVGEINPLMKFIEENCWVHRLPSDALSMYDFAYSSNT</sequence>
<dbReference type="eggNOG" id="KOG1805">
    <property type="taxonomic scope" value="Eukaryota"/>
</dbReference>
<evidence type="ECO:0000256" key="22">
    <source>
        <dbReference type="SAM" id="MobiDB-lite"/>
    </source>
</evidence>
<keyword evidence="19" id="KW-0539">Nucleus</keyword>
<evidence type="ECO:0000256" key="2">
    <source>
        <dbReference type="ARBA" id="ARBA00004123"/>
    </source>
</evidence>
<dbReference type="GO" id="GO:0000400">
    <property type="term" value="F:four-way junction DNA binding"/>
    <property type="evidence" value="ECO:0007669"/>
    <property type="project" value="EnsemblFungi"/>
</dbReference>
<name>J7RLD7_HUIN7</name>
<reference evidence="26 27" key="1">
    <citation type="journal article" date="2011" name="Proc. Natl. Acad. Sci. U.S.A.">
        <title>Evolutionary erosion of yeast sex chromosomes by mating-type switching accidents.</title>
        <authorList>
            <person name="Gordon J.L."/>
            <person name="Armisen D."/>
            <person name="Proux-Wera E."/>
            <person name="Oheigeartaigh S.S."/>
            <person name="Byrne K.P."/>
            <person name="Wolfe K.H."/>
        </authorList>
    </citation>
    <scope>NUCLEOTIDE SEQUENCE [LARGE SCALE GENOMIC DNA]</scope>
    <source>
        <strain evidence="27">ATCC MYA-139 / BCRC 22969 / CBS 8797 / CCRC 22969 / KCTC 17520 / NBRC 10181 / NCYC 3082</strain>
    </source>
</reference>
<evidence type="ECO:0000256" key="20">
    <source>
        <dbReference type="ARBA" id="ARBA00023268"/>
    </source>
</evidence>
<feature type="region of interest" description="Disordered" evidence="22">
    <location>
        <begin position="414"/>
        <end position="435"/>
    </location>
</feature>
<dbReference type="Proteomes" id="UP000006310">
    <property type="component" value="Chromosome 5"/>
</dbReference>
<evidence type="ECO:0000313" key="26">
    <source>
        <dbReference type="EMBL" id="CCK70333.1"/>
    </source>
</evidence>
<feature type="region of interest" description="Disordered" evidence="22">
    <location>
        <begin position="81"/>
        <end position="178"/>
    </location>
</feature>
<feature type="compositionally biased region" description="Polar residues" evidence="22">
    <location>
        <begin position="81"/>
        <end position="94"/>
    </location>
</feature>
<dbReference type="GO" id="GO:0032448">
    <property type="term" value="F:DNA hairpin binding"/>
    <property type="evidence" value="ECO:0007669"/>
    <property type="project" value="EnsemblFungi"/>
</dbReference>
<dbReference type="EC" id="3.6.4.12" evidence="4"/>
<dbReference type="GO" id="GO:0051539">
    <property type="term" value="F:4 iron, 4 sulfur cluster binding"/>
    <property type="evidence" value="ECO:0007669"/>
    <property type="project" value="UniProtKB-KW"/>
</dbReference>
<evidence type="ECO:0000256" key="8">
    <source>
        <dbReference type="ARBA" id="ARBA00022722"/>
    </source>
</evidence>
<feature type="domain" description="DNA2/NAM7 helicase helicase" evidence="24">
    <location>
        <begin position="1194"/>
        <end position="1270"/>
    </location>
</feature>
<evidence type="ECO:0000256" key="13">
    <source>
        <dbReference type="ARBA" id="ARBA00022806"/>
    </source>
</evidence>
<evidence type="ECO:0000256" key="9">
    <source>
        <dbReference type="ARBA" id="ARBA00022723"/>
    </source>
</evidence>
<dbReference type="InterPro" id="IPR014808">
    <property type="entry name" value="DNA_replication_fac_Dna2_N"/>
</dbReference>
<evidence type="ECO:0000259" key="25">
    <source>
        <dbReference type="Pfam" id="PF13087"/>
    </source>
</evidence>
<keyword evidence="15" id="KW-0408">Iron</keyword>
<feature type="region of interest" description="Disordered" evidence="22">
    <location>
        <begin position="251"/>
        <end position="306"/>
    </location>
</feature>
<evidence type="ECO:0000256" key="10">
    <source>
        <dbReference type="ARBA" id="ARBA00022741"/>
    </source>
</evidence>
<feature type="compositionally biased region" description="Basic and acidic residues" evidence="22">
    <location>
        <begin position="1"/>
        <end position="13"/>
    </location>
</feature>
<dbReference type="InterPro" id="IPR011604">
    <property type="entry name" value="PDDEXK-like_dom_sf"/>
</dbReference>
<keyword evidence="10" id="KW-0547">Nucleotide-binding</keyword>
<evidence type="ECO:0000256" key="6">
    <source>
        <dbReference type="ARBA" id="ARBA00022485"/>
    </source>
</evidence>
<dbReference type="EMBL" id="HE978318">
    <property type="protein sequence ID" value="CCK70333.1"/>
    <property type="molecule type" value="Genomic_DNA"/>
</dbReference>
<feature type="compositionally biased region" description="Polar residues" evidence="22">
    <location>
        <begin position="251"/>
        <end position="276"/>
    </location>
</feature>
<dbReference type="PANTHER" id="PTHR43788:SF8">
    <property type="entry name" value="DNA-BINDING PROTEIN SMUBP-2"/>
    <property type="match status" value="1"/>
</dbReference>
<dbReference type="GO" id="GO:0005737">
    <property type="term" value="C:cytoplasm"/>
    <property type="evidence" value="ECO:0007669"/>
    <property type="project" value="EnsemblFungi"/>
</dbReference>
<dbReference type="GeneID" id="34526033"/>
<evidence type="ECO:0000259" key="23">
    <source>
        <dbReference type="Pfam" id="PF08696"/>
    </source>
</evidence>
<evidence type="ECO:0000313" key="27">
    <source>
        <dbReference type="Proteomes" id="UP000006310"/>
    </source>
</evidence>
<comment type="subcellular location">
    <subcellularLocation>
        <location evidence="2">Nucleus</location>
    </subcellularLocation>
</comment>
<evidence type="ECO:0000256" key="17">
    <source>
        <dbReference type="ARBA" id="ARBA00023125"/>
    </source>
</evidence>
<evidence type="ECO:0000256" key="15">
    <source>
        <dbReference type="ARBA" id="ARBA00023004"/>
    </source>
</evidence>
<feature type="compositionally biased region" description="Basic and acidic residues" evidence="22">
    <location>
        <begin position="425"/>
        <end position="435"/>
    </location>
</feature>
<dbReference type="GO" id="GO:0046872">
    <property type="term" value="F:metal ion binding"/>
    <property type="evidence" value="ECO:0007669"/>
    <property type="project" value="UniProtKB-KW"/>
</dbReference>
<dbReference type="Pfam" id="PF13086">
    <property type="entry name" value="AAA_11"/>
    <property type="match status" value="2"/>
</dbReference>
<dbReference type="FunFam" id="3.40.50.300:FF:000721">
    <property type="entry name" value="DNA replication ATP-dependent helicase/nuclease DNA2"/>
    <property type="match status" value="1"/>
</dbReference>
<dbReference type="GO" id="GO:0043139">
    <property type="term" value="F:5'-3' DNA helicase activity"/>
    <property type="evidence" value="ECO:0007669"/>
    <property type="project" value="EnsemblFungi"/>
</dbReference>
<dbReference type="InterPro" id="IPR041679">
    <property type="entry name" value="DNA2/NAM7-like_C"/>
</dbReference>
<dbReference type="Gene3D" id="3.90.320.10">
    <property type="match status" value="1"/>
</dbReference>
<gene>
    <name evidence="26" type="primary">KNAG0E00650</name>
    <name evidence="26" type="ordered locus">KNAG_0E00650</name>
</gene>
<dbReference type="GO" id="GO:0005524">
    <property type="term" value="F:ATP binding"/>
    <property type="evidence" value="ECO:0007669"/>
    <property type="project" value="UniProtKB-KW"/>
</dbReference>
<comment type="cofactor">
    <cofactor evidence="1">
        <name>[4Fe-4S] cluster</name>
        <dbReference type="ChEBI" id="CHEBI:49883"/>
    </cofactor>
</comment>
<dbReference type="GO" id="GO:0000014">
    <property type="term" value="F:single-stranded DNA endodeoxyribonuclease activity"/>
    <property type="evidence" value="ECO:0007669"/>
    <property type="project" value="EnsemblFungi"/>
</dbReference>
<dbReference type="PANTHER" id="PTHR43788">
    <property type="entry name" value="DNA2/NAM7 HELICASE FAMILY MEMBER"/>
    <property type="match status" value="1"/>
</dbReference>
<proteinExistence type="inferred from homology"/>
<keyword evidence="9" id="KW-0479">Metal-binding</keyword>
<dbReference type="GO" id="GO:0000723">
    <property type="term" value="P:telomere maintenance"/>
    <property type="evidence" value="ECO:0007669"/>
    <property type="project" value="EnsemblFungi"/>
</dbReference>
<keyword evidence="11" id="KW-0227">DNA damage</keyword>
<dbReference type="HOGENOM" id="CLU_001666_2_1_1"/>
<accession>J7RLD7</accession>
<keyword evidence="20" id="KW-0511">Multifunctional enzyme</keyword>
<dbReference type="SUPFAM" id="SSF52540">
    <property type="entry name" value="P-loop containing nucleoside triphosphate hydrolases"/>
    <property type="match status" value="1"/>
</dbReference>
<evidence type="ECO:0000256" key="21">
    <source>
        <dbReference type="ARBA" id="ARBA00047995"/>
    </source>
</evidence>
<organism evidence="26 27">
    <name type="scientific">Huiozyma naganishii (strain ATCC MYA-139 / BCRC 22969 / CBS 8797 / KCTC 17520 / NBRC 10181 / NCYC 3082 / Yp74L-3)</name>
    <name type="common">Yeast</name>
    <name type="synonym">Kazachstania naganishii</name>
    <dbReference type="NCBI Taxonomy" id="1071383"/>
    <lineage>
        <taxon>Eukaryota</taxon>
        <taxon>Fungi</taxon>
        <taxon>Dikarya</taxon>
        <taxon>Ascomycota</taxon>
        <taxon>Saccharomycotina</taxon>
        <taxon>Saccharomycetes</taxon>
        <taxon>Saccharomycetales</taxon>
        <taxon>Saccharomycetaceae</taxon>
        <taxon>Huiozyma</taxon>
    </lineage>
</organism>
<dbReference type="CDD" id="cd18808">
    <property type="entry name" value="SF1_C_Upf1"/>
    <property type="match status" value="1"/>
</dbReference>
<keyword evidence="14" id="KW-0067">ATP-binding</keyword>
<dbReference type="GO" id="GO:0000706">
    <property type="term" value="P:meiotic DNA double-strand break processing"/>
    <property type="evidence" value="ECO:0007669"/>
    <property type="project" value="EnsemblFungi"/>
</dbReference>
<dbReference type="InterPro" id="IPR027417">
    <property type="entry name" value="P-loop_NTPase"/>
</dbReference>
<dbReference type="InterPro" id="IPR047187">
    <property type="entry name" value="SF1_C_Upf1"/>
</dbReference>
<dbReference type="GO" id="GO:0016887">
    <property type="term" value="F:ATP hydrolysis activity"/>
    <property type="evidence" value="ECO:0007669"/>
    <property type="project" value="RHEA"/>
</dbReference>
<dbReference type="GO" id="GO:0006273">
    <property type="term" value="P:lagging strand elongation"/>
    <property type="evidence" value="ECO:0007669"/>
    <property type="project" value="EnsemblFungi"/>
</dbReference>
<keyword evidence="7" id="KW-0235">DNA replication</keyword>
<comment type="similarity">
    <text evidence="3">Belongs to the DNA2/NAM7 helicase family.</text>
</comment>
<keyword evidence="6" id="KW-0004">4Fe-4S</keyword>
<evidence type="ECO:0000256" key="14">
    <source>
        <dbReference type="ARBA" id="ARBA00022840"/>
    </source>
</evidence>
<feature type="domain" description="DNA2/NAM7 helicase helicase" evidence="24">
    <location>
        <begin position="1102"/>
        <end position="1187"/>
    </location>
</feature>